<geneLocation type="plasmid" evidence="2 3">
    <name>pFL6-60</name>
</geneLocation>
<dbReference type="InterPro" id="IPR049917">
    <property type="entry name" value="Xis_Gifsy_1-like"/>
</dbReference>
<feature type="compositionally biased region" description="Basic and acidic residues" evidence="1">
    <location>
        <begin position="80"/>
        <end position="94"/>
    </location>
</feature>
<evidence type="ECO:0000256" key="1">
    <source>
        <dbReference type="SAM" id="MobiDB-lite"/>
    </source>
</evidence>
<evidence type="ECO:0000313" key="2">
    <source>
        <dbReference type="EMBL" id="ADM43339.1"/>
    </source>
</evidence>
<sequence>MSTKTDSFELMSTRDICCQLSISPRTLERYRKRPDDGNPFPEPDCSYMGGSNRWLKTRVHEWQIREMSRPVRRPMSHLNLPRDSKGRLIRPDEA</sequence>
<feature type="region of interest" description="Disordered" evidence="1">
    <location>
        <begin position="73"/>
        <end position="94"/>
    </location>
</feature>
<keyword evidence="3" id="KW-1185">Reference proteome</keyword>
<dbReference type="HOGENOM" id="CLU_2381030_0_0_6"/>
<reference evidence="2 3" key="2">
    <citation type="journal article" date="2011" name="BMC Immunol.">
        <title>Comparison of static immersion and intravenous injection systems for exposure of zebrafish embryos to the natural pathogen Edwardsiella tarda.</title>
        <authorList>
            <person name="van Soest J.J."/>
            <person name="Stockhammer O.W."/>
            <person name="Ordas A."/>
            <person name="Bloemberg G.V."/>
            <person name="Spaink H.P."/>
            <person name="Meijer A.H."/>
        </authorList>
    </citation>
    <scope>NUCLEOTIDE SEQUENCE [LARGE SCALE GENOMIC DNA]</scope>
    <source>
        <strain evidence="2 3">FL6-60</strain>
        <plasmid evidence="2">pFL6-60</plasmid>
    </source>
</reference>
<gene>
    <name evidence="2" type="ordered locus">ETAF_ple023</name>
</gene>
<name>A0A0H3DVQ3_EDWTF</name>
<proteinExistence type="predicted"/>
<accession>A0A0H3DVQ3</accession>
<dbReference type="EMBL" id="CP002155">
    <property type="protein sequence ID" value="ADM43339.1"/>
    <property type="molecule type" value="Genomic_DNA"/>
</dbReference>
<dbReference type="NCBIfam" id="NF033499">
    <property type="entry name" value="Xis_Gifsy_1"/>
    <property type="match status" value="1"/>
</dbReference>
<dbReference type="KEGG" id="etd:ETAF_ple023"/>
<dbReference type="AlphaFoldDB" id="A0A0H3DVQ3"/>
<evidence type="ECO:0000313" key="3">
    <source>
        <dbReference type="Proteomes" id="UP000002230"/>
    </source>
</evidence>
<organism evidence="2 3">
    <name type="scientific">Edwardsiella tarda (strain FL6-60)</name>
    <dbReference type="NCBI Taxonomy" id="718251"/>
    <lineage>
        <taxon>Bacteria</taxon>
        <taxon>Pseudomonadati</taxon>
        <taxon>Pseudomonadota</taxon>
        <taxon>Gammaproteobacteria</taxon>
        <taxon>Enterobacterales</taxon>
        <taxon>Hafniaceae</taxon>
        <taxon>Edwardsiella</taxon>
    </lineage>
</organism>
<protein>
    <submittedName>
        <fullName evidence="2">Excisionase</fullName>
    </submittedName>
</protein>
<keyword evidence="2" id="KW-0614">Plasmid</keyword>
<reference evidence="3" key="1">
    <citation type="submission" date="2010-08" db="EMBL/GenBank/DDBJ databases">
        <title>Genome comparisons of Edwardsiella bacteria analysed using deep sequencing technology.</title>
        <authorList>
            <person name="van Soest J.J."/>
            <person name="Henkel C.V."/>
            <person name="Jansen H.J."/>
            <person name="van den Hondel C.A.M.J.J."/>
            <person name="Bloemberg G.V."/>
            <person name="Meijer A.H."/>
            <person name="Spaink H.P."/>
        </authorList>
    </citation>
    <scope>NUCLEOTIDE SEQUENCE [LARGE SCALE GENOMIC DNA]</scope>
    <source>
        <strain evidence="3">FL6-60</strain>
        <plasmid evidence="3">pFL6-60</plasmid>
    </source>
</reference>
<dbReference type="Proteomes" id="UP000002230">
    <property type="component" value="Plasmid pFL6-60"/>
</dbReference>